<evidence type="ECO:0000256" key="6">
    <source>
        <dbReference type="ARBA" id="ARBA00022989"/>
    </source>
</evidence>
<evidence type="ECO:0000256" key="8">
    <source>
        <dbReference type="HAMAP-Rule" id="MF_02078"/>
    </source>
</evidence>
<reference evidence="11" key="1">
    <citation type="submission" date="2015-07" db="EMBL/GenBank/DDBJ databases">
        <title>Complete genome sequence and phylogenetic analysis of Limnochorda pilosa.</title>
        <authorList>
            <person name="Watanabe M."/>
            <person name="Kojima H."/>
            <person name="Fukui M."/>
        </authorList>
    </citation>
    <scope>NUCLEOTIDE SEQUENCE [LARGE SCALE GENOMIC DNA]</scope>
    <source>
        <strain evidence="11">HC45</strain>
    </source>
</reference>
<organism evidence="10 11">
    <name type="scientific">Limnochorda pilosa</name>
    <dbReference type="NCBI Taxonomy" id="1555112"/>
    <lineage>
        <taxon>Bacteria</taxon>
        <taxon>Bacillati</taxon>
        <taxon>Bacillota</taxon>
        <taxon>Limnochordia</taxon>
        <taxon>Limnochordales</taxon>
        <taxon>Limnochordaceae</taxon>
        <taxon>Limnochorda</taxon>
    </lineage>
</organism>
<comment type="function">
    <text evidence="8 9">Involved in peptidoglycan biosynthesis. Transports lipid-linked peptidoglycan precursors from the inner to the outer leaflet of the cytoplasmic membrane.</text>
</comment>
<dbReference type="GO" id="GO:0034204">
    <property type="term" value="P:lipid translocation"/>
    <property type="evidence" value="ECO:0007669"/>
    <property type="project" value="TreeGrafter"/>
</dbReference>
<dbReference type="InterPro" id="IPR051050">
    <property type="entry name" value="Lipid_II_flippase_MurJ/MviN"/>
</dbReference>
<dbReference type="GO" id="GO:0015648">
    <property type="term" value="F:lipid-linked peptidoglycan transporter activity"/>
    <property type="evidence" value="ECO:0007669"/>
    <property type="project" value="UniProtKB-UniRule"/>
</dbReference>
<evidence type="ECO:0000256" key="2">
    <source>
        <dbReference type="ARBA" id="ARBA00022475"/>
    </source>
</evidence>
<dbReference type="InterPro" id="IPR004268">
    <property type="entry name" value="MurJ"/>
</dbReference>
<feature type="transmembrane region" description="Helical" evidence="8">
    <location>
        <begin position="385"/>
        <end position="402"/>
    </location>
</feature>
<dbReference type="PRINTS" id="PR01806">
    <property type="entry name" value="VIRFACTRMVIN"/>
</dbReference>
<dbReference type="HAMAP" id="MF_02078">
    <property type="entry name" value="MurJ_MviN"/>
    <property type="match status" value="1"/>
</dbReference>
<dbReference type="STRING" id="1555112.LIP_2667"/>
<feature type="transmembrane region" description="Helical" evidence="8">
    <location>
        <begin position="55"/>
        <end position="78"/>
    </location>
</feature>
<feature type="transmembrane region" description="Helical" evidence="8">
    <location>
        <begin position="190"/>
        <end position="209"/>
    </location>
</feature>
<keyword evidence="7 8" id="KW-0472">Membrane</keyword>
<proteinExistence type="inferred from homology"/>
<feature type="transmembrane region" description="Helical" evidence="8">
    <location>
        <begin position="408"/>
        <end position="430"/>
    </location>
</feature>
<feature type="transmembrane region" description="Helical" evidence="8">
    <location>
        <begin position="352"/>
        <end position="373"/>
    </location>
</feature>
<comment type="similarity">
    <text evidence="8 9">Belongs to the MurJ/MviN family.</text>
</comment>
<evidence type="ECO:0000256" key="9">
    <source>
        <dbReference type="PIRNR" id="PIRNR002869"/>
    </source>
</evidence>
<dbReference type="AlphaFoldDB" id="A0A0K2SNB8"/>
<keyword evidence="8 9" id="KW-0813">Transport</keyword>
<name>A0A0K2SNB8_LIMPI</name>
<feature type="transmembrane region" description="Helical" evidence="8">
    <location>
        <begin position="442"/>
        <end position="463"/>
    </location>
</feature>
<gene>
    <name evidence="8" type="primary">murJ</name>
    <name evidence="10" type="ORF">LIP_2667</name>
</gene>
<feature type="transmembrane region" description="Helical" evidence="8">
    <location>
        <begin position="483"/>
        <end position="501"/>
    </location>
</feature>
<dbReference type="CDD" id="cd13123">
    <property type="entry name" value="MATE_MurJ_like"/>
    <property type="match status" value="1"/>
</dbReference>
<feature type="transmembrane region" description="Helical" evidence="8">
    <location>
        <begin position="229"/>
        <end position="253"/>
    </location>
</feature>
<keyword evidence="4 8" id="KW-0133">Cell shape</keyword>
<feature type="transmembrane region" description="Helical" evidence="8">
    <location>
        <begin position="159"/>
        <end position="178"/>
    </location>
</feature>
<dbReference type="Proteomes" id="UP000065807">
    <property type="component" value="Chromosome"/>
</dbReference>
<dbReference type="PANTHER" id="PTHR47019">
    <property type="entry name" value="LIPID II FLIPPASE MURJ"/>
    <property type="match status" value="1"/>
</dbReference>
<evidence type="ECO:0000256" key="3">
    <source>
        <dbReference type="ARBA" id="ARBA00022692"/>
    </source>
</evidence>
<evidence type="ECO:0000256" key="7">
    <source>
        <dbReference type="ARBA" id="ARBA00023136"/>
    </source>
</evidence>
<keyword evidence="2 8" id="KW-1003">Cell membrane</keyword>
<comment type="subcellular location">
    <subcellularLocation>
        <location evidence="1 8">Cell membrane</location>
        <topology evidence="1 8">Multi-pass membrane protein</topology>
    </subcellularLocation>
</comment>
<evidence type="ECO:0000313" key="11">
    <source>
        <dbReference type="Proteomes" id="UP000065807"/>
    </source>
</evidence>
<dbReference type="KEGG" id="lpil:LIP_2667"/>
<evidence type="ECO:0000256" key="5">
    <source>
        <dbReference type="ARBA" id="ARBA00022984"/>
    </source>
</evidence>
<dbReference type="Pfam" id="PF03023">
    <property type="entry name" value="MurJ"/>
    <property type="match status" value="1"/>
</dbReference>
<dbReference type="EMBL" id="AP014924">
    <property type="protein sequence ID" value="BAS28497.1"/>
    <property type="molecule type" value="Genomic_DNA"/>
</dbReference>
<keyword evidence="11" id="KW-1185">Reference proteome</keyword>
<dbReference type="GO" id="GO:0005886">
    <property type="term" value="C:plasma membrane"/>
    <property type="evidence" value="ECO:0007669"/>
    <property type="project" value="UniProtKB-SubCell"/>
</dbReference>
<keyword evidence="3 8" id="KW-0812">Transmembrane</keyword>
<keyword evidence="5 8" id="KW-0573">Peptidoglycan synthesis</keyword>
<feature type="transmembrane region" description="Helical" evidence="8">
    <location>
        <begin position="312"/>
        <end position="332"/>
    </location>
</feature>
<dbReference type="UniPathway" id="UPA00219"/>
<dbReference type="NCBIfam" id="TIGR01695">
    <property type="entry name" value="murJ_mviN"/>
    <property type="match status" value="1"/>
</dbReference>
<feature type="transmembrane region" description="Helical" evidence="8">
    <location>
        <begin position="90"/>
        <end position="109"/>
    </location>
</feature>
<dbReference type="GO" id="GO:0071555">
    <property type="term" value="P:cell wall organization"/>
    <property type="evidence" value="ECO:0007669"/>
    <property type="project" value="UniProtKB-UniRule"/>
</dbReference>
<dbReference type="RefSeq" id="WP_068138933.1">
    <property type="nucleotide sequence ID" value="NZ_AP014924.1"/>
</dbReference>
<dbReference type="GO" id="GO:0008360">
    <property type="term" value="P:regulation of cell shape"/>
    <property type="evidence" value="ECO:0007669"/>
    <property type="project" value="UniProtKB-UniRule"/>
</dbReference>
<evidence type="ECO:0000256" key="1">
    <source>
        <dbReference type="ARBA" id="ARBA00004651"/>
    </source>
</evidence>
<comment type="pathway">
    <text evidence="8">Cell wall biogenesis; peptidoglycan biosynthesis.</text>
</comment>
<dbReference type="PANTHER" id="PTHR47019:SF1">
    <property type="entry name" value="LIPID II FLIPPASE MURJ"/>
    <property type="match status" value="1"/>
</dbReference>
<sequence length="526" mass="56662">MSRAAGLARAASGTMVLILLSRLLGFVRERAVAEVFGRTWQTDAFRAAFHIPDLMYFLLVGGALSAAFIPVFSQYLATRDEEEAWRVASSFLNLVVGLLLLFAVLGMLFTPALAPLVAYRFTGQERELLIHLMRLMFPAVFLTALAGLGIGVQNAYQRFVFPMLGPIVYNLGIILGAYLLGPRIGIDGLAYGTVAGAFGNVLIQAPFVLRKARWRPILEWAHEGMREILRLMGPALIGLSVAQVNLIVSTNLASALSEGSITALNMANRLMQFPLGVFAMGISTVLFPSMSRLAALGRADALRDTFSRGLRIILFVTVPSAVGLAVLGEPLIRLLFQAGAFGARDTAATYEALLYYTPALIGLSGVQIVTRVFYSLHDTRTPVRVSLFALGTNTLLSLLFLHRTSMAHAGLALAYSITTLLNLGLYLLILRRRLRRIEGGRLARGTAASLAASGLMALAVWGVHGQVASRVDLATLSGRLVETLAPVAVGVVVYGLASLLLQGEETRSLLRLVRREKVTGAPEETG</sequence>
<dbReference type="GO" id="GO:0009252">
    <property type="term" value="P:peptidoglycan biosynthetic process"/>
    <property type="evidence" value="ECO:0007669"/>
    <property type="project" value="UniProtKB-UniRule"/>
</dbReference>
<feature type="transmembrane region" description="Helical" evidence="8">
    <location>
        <begin position="273"/>
        <end position="291"/>
    </location>
</feature>
<dbReference type="PIRSF" id="PIRSF002869">
    <property type="entry name" value="MviN"/>
    <property type="match status" value="1"/>
</dbReference>
<dbReference type="OrthoDB" id="9804143at2"/>
<evidence type="ECO:0000313" key="10">
    <source>
        <dbReference type="EMBL" id="BAS28497.1"/>
    </source>
</evidence>
<accession>A0A0K2SNB8</accession>
<keyword evidence="8 9" id="KW-0961">Cell wall biogenesis/degradation</keyword>
<protein>
    <recommendedName>
        <fullName evidence="8">Probable lipid II flippase MurJ</fullName>
    </recommendedName>
</protein>
<feature type="transmembrane region" description="Helical" evidence="8">
    <location>
        <begin position="129"/>
        <end position="152"/>
    </location>
</feature>
<keyword evidence="6 8" id="KW-1133">Transmembrane helix</keyword>
<evidence type="ECO:0000256" key="4">
    <source>
        <dbReference type="ARBA" id="ARBA00022960"/>
    </source>
</evidence>
<reference evidence="11" key="2">
    <citation type="journal article" date="2016" name="Int. J. Syst. Evol. Microbiol.">
        <title>Complete genome sequence and cell structure of Limnochorda pilosa, a Gram-negative spore-former within the phylum Firmicutes.</title>
        <authorList>
            <person name="Watanabe M."/>
            <person name="Kojima H."/>
            <person name="Fukui M."/>
        </authorList>
    </citation>
    <scope>NUCLEOTIDE SEQUENCE [LARGE SCALE GENOMIC DNA]</scope>
    <source>
        <strain evidence="11">HC45</strain>
    </source>
</reference>